<protein>
    <recommendedName>
        <fullName evidence="3">Replicative helicase inhibitor G39P N-terminal domain-containing protein</fullName>
    </recommendedName>
</protein>
<gene>
    <name evidence="1" type="ORF">L332_03475</name>
</gene>
<dbReference type="AlphaFoldDB" id="U1MS71"/>
<dbReference type="Proteomes" id="UP000016462">
    <property type="component" value="Unassembled WGS sequence"/>
</dbReference>
<accession>U1MS71</accession>
<evidence type="ECO:0000313" key="2">
    <source>
        <dbReference type="Proteomes" id="UP000016462"/>
    </source>
</evidence>
<evidence type="ECO:0000313" key="1">
    <source>
        <dbReference type="EMBL" id="ERG63515.1"/>
    </source>
</evidence>
<keyword evidence="2" id="KW-1185">Reference proteome</keyword>
<proteinExistence type="predicted"/>
<reference evidence="1 2" key="1">
    <citation type="journal article" date="2013" name="Genome Announc.">
        <title>First draft genome sequence from a member of the genus agrococcus, isolated from modern microbialites.</title>
        <authorList>
            <person name="White R.A.III."/>
            <person name="Grassa C.J."/>
            <person name="Suttle C.A."/>
        </authorList>
    </citation>
    <scope>NUCLEOTIDE SEQUENCE [LARGE SCALE GENOMIC DNA]</scope>
    <source>
        <strain evidence="1 2">RW1</strain>
    </source>
</reference>
<comment type="caution">
    <text evidence="1">The sequence shown here is derived from an EMBL/GenBank/DDBJ whole genome shotgun (WGS) entry which is preliminary data.</text>
</comment>
<sequence>MRDSEMAKLLAVAATVDNRIVTREMVGGWMGAIGHLDYEASVRALHEHRRSSTEYLQPAHIAALVRDEAWSERGLPPAAEREAFEAFVSFTGELRDVAAAHWNDPEWRAERLDRARHEHHERAIEGSA</sequence>
<organism evidence="1 2">
    <name type="scientific">Agrococcus pavilionensis RW1</name>
    <dbReference type="NCBI Taxonomy" id="1330458"/>
    <lineage>
        <taxon>Bacteria</taxon>
        <taxon>Bacillati</taxon>
        <taxon>Actinomycetota</taxon>
        <taxon>Actinomycetes</taxon>
        <taxon>Micrococcales</taxon>
        <taxon>Microbacteriaceae</taxon>
        <taxon>Agrococcus</taxon>
    </lineage>
</organism>
<name>U1MS71_9MICO</name>
<dbReference type="EMBL" id="ASHR01000031">
    <property type="protein sequence ID" value="ERG63515.1"/>
    <property type="molecule type" value="Genomic_DNA"/>
</dbReference>
<evidence type="ECO:0008006" key="3">
    <source>
        <dbReference type="Google" id="ProtNLM"/>
    </source>
</evidence>